<dbReference type="GO" id="GO:0009245">
    <property type="term" value="P:lipid A biosynthetic process"/>
    <property type="evidence" value="ECO:0007669"/>
    <property type="project" value="UniProtKB-UniRule"/>
</dbReference>
<comment type="similarity">
    <text evidence="16">In the C-terminal section; belongs to the thioester dehydratase family.</text>
</comment>
<dbReference type="GO" id="GO:0016020">
    <property type="term" value="C:membrane"/>
    <property type="evidence" value="ECO:0007669"/>
    <property type="project" value="GOC"/>
</dbReference>
<dbReference type="NCBIfam" id="TIGR01750">
    <property type="entry name" value="fabZ"/>
    <property type="match status" value="1"/>
</dbReference>
<dbReference type="Pfam" id="PF03331">
    <property type="entry name" value="LpxC"/>
    <property type="match status" value="2"/>
</dbReference>
<comment type="catalytic activity">
    <reaction evidence="18">
        <text>a (3R)-hydroxyacyl-[ACP] = a (2E)-enoyl-[ACP] + H2O</text>
        <dbReference type="Rhea" id="RHEA:13097"/>
        <dbReference type="Rhea" id="RHEA-COMP:9925"/>
        <dbReference type="Rhea" id="RHEA-COMP:9945"/>
        <dbReference type="ChEBI" id="CHEBI:15377"/>
        <dbReference type="ChEBI" id="CHEBI:78784"/>
        <dbReference type="ChEBI" id="CHEBI:78827"/>
        <dbReference type="EC" id="4.2.1.59"/>
    </reaction>
</comment>
<comment type="pathway">
    <text evidence="4 17">Glycolipid biosynthesis; lipid IV(A) biosynthesis; lipid IV(A) from (3R)-3-hydroxytetradecanoyl-[acyl-carrier-protein] and UDP-N-acetyl-alpha-D-glucosamine: step 2/6.</text>
</comment>
<keyword evidence="10 17" id="KW-0862">Zinc</keyword>
<feature type="active site" evidence="18">
    <location>
        <position position="366"/>
    </location>
</feature>
<dbReference type="InterPro" id="IPR020568">
    <property type="entry name" value="Ribosomal_Su5_D2-typ_SF"/>
</dbReference>
<dbReference type="InterPro" id="IPR004463">
    <property type="entry name" value="UDP-acyl_GlcNac_deAcase"/>
</dbReference>
<dbReference type="FunFam" id="3.10.129.10:FF:000001">
    <property type="entry name" value="3-hydroxyacyl-[acyl-carrier-protein] dehydratase FabZ"/>
    <property type="match status" value="1"/>
</dbReference>
<evidence type="ECO:0000256" key="10">
    <source>
        <dbReference type="ARBA" id="ARBA00022833"/>
    </source>
</evidence>
<keyword evidence="12 18" id="KW-0456">Lyase</keyword>
<dbReference type="Proteomes" id="UP000824161">
    <property type="component" value="Unassembled WGS sequence"/>
</dbReference>
<dbReference type="NCBIfam" id="NF009667">
    <property type="entry name" value="PRK13188.1"/>
    <property type="match status" value="1"/>
</dbReference>
<evidence type="ECO:0000256" key="8">
    <source>
        <dbReference type="ARBA" id="ARBA00022723"/>
    </source>
</evidence>
<comment type="similarity">
    <text evidence="17">Belongs to the LpxC family.</text>
</comment>
<comment type="subcellular location">
    <subcellularLocation>
        <location evidence="3 18">Cytoplasm</location>
    </subcellularLocation>
</comment>
<keyword evidence="9 17" id="KW-0378">Hydrolase</keyword>
<dbReference type="PANTHER" id="PTHR33694">
    <property type="entry name" value="UDP-3-O-ACYL-N-ACETYLGLUCOSAMINE DEACETYLASE 1, MITOCHONDRIAL-RELATED"/>
    <property type="match status" value="1"/>
</dbReference>
<evidence type="ECO:0000256" key="14">
    <source>
        <dbReference type="ARBA" id="ARBA00025049"/>
    </source>
</evidence>
<dbReference type="SUPFAM" id="SSF54211">
    <property type="entry name" value="Ribosomal protein S5 domain 2-like"/>
    <property type="match status" value="2"/>
</dbReference>
<comment type="function">
    <text evidence="2 17">Catalyzes the hydrolysis of UDP-3-O-myristoyl-N-acetylglucosamine to form UDP-3-O-myristoylglucosamine and acetate, the committed step in lipid A biosynthesis.</text>
</comment>
<evidence type="ECO:0000256" key="5">
    <source>
        <dbReference type="ARBA" id="ARBA00022490"/>
    </source>
</evidence>
<keyword evidence="6 17" id="KW-0444">Lipid biosynthesis</keyword>
<keyword evidence="8 17" id="KW-0479">Metal-binding</keyword>
<evidence type="ECO:0000256" key="16">
    <source>
        <dbReference type="ARBA" id="ARBA00061355"/>
    </source>
</evidence>
<proteinExistence type="inferred from homology"/>
<protein>
    <recommendedName>
        <fullName evidence="17 18">Multifunctional fusion protein</fullName>
    </recommendedName>
    <domain>
        <recommendedName>
            <fullName evidence="18">3-hydroxyacyl-[acyl-carrier-protein] dehydratase FabZ</fullName>
            <ecNumber evidence="18">4.2.1.59</ecNumber>
        </recommendedName>
        <alternativeName>
            <fullName evidence="18">(3R)-hydroxymyristoyl-[acyl-carrier-protein] dehydratase</fullName>
        </alternativeName>
        <alternativeName>
            <fullName evidence="18">Beta-hydroxyacyl-ACP dehydratase</fullName>
            <shortName evidence="18">(3R)-hydroxymyristoyl-ACP dehydrase</shortName>
        </alternativeName>
    </domain>
    <domain>
        <recommendedName>
            <fullName evidence="17">UDP-3-O-acyl-N-acetylglucosamine deacetylase</fullName>
            <shortName evidence="17">UDP-3-O-acyl-GlcNAc deacetylase</shortName>
            <ecNumber evidence="17">3.5.1.108</ecNumber>
        </recommendedName>
        <alternativeName>
            <fullName evidence="17">UDP-3-O-[R-3-hydroxymyristoyl]-N-acetylglucosamine deacetylase</fullName>
        </alternativeName>
    </domain>
</protein>
<dbReference type="AlphaFoldDB" id="A0A9D1KSV8"/>
<comment type="catalytic activity">
    <reaction evidence="13 17">
        <text>a UDP-3-O-[(3R)-3-hydroxyacyl]-N-acetyl-alpha-D-glucosamine + H2O = a UDP-3-O-[(3R)-3-hydroxyacyl]-alpha-D-glucosamine + acetate</text>
        <dbReference type="Rhea" id="RHEA:67816"/>
        <dbReference type="ChEBI" id="CHEBI:15377"/>
        <dbReference type="ChEBI" id="CHEBI:30089"/>
        <dbReference type="ChEBI" id="CHEBI:137740"/>
        <dbReference type="ChEBI" id="CHEBI:173225"/>
        <dbReference type="EC" id="3.5.1.108"/>
    </reaction>
</comment>
<dbReference type="GO" id="GO:0103117">
    <property type="term" value="F:UDP-3-O-acyl-N-acetylglucosamine deacetylase activity"/>
    <property type="evidence" value="ECO:0007669"/>
    <property type="project" value="UniProtKB-UniRule"/>
</dbReference>
<comment type="function">
    <text evidence="14 18">Involved in unsaturated fatty acids biosynthesis. Catalyzes the dehydration of short chain beta-hydroxyacyl-ACPs and long chain saturated and unsaturated beta-hydroxyacyl-ACPs.</text>
</comment>
<feature type="active site" description="Proton donor" evidence="17">
    <location>
        <position position="288"/>
    </location>
</feature>
<accession>A0A9D1KSV8</accession>
<feature type="binding site" evidence="17">
    <location>
        <position position="79"/>
    </location>
    <ligand>
        <name>Zn(2+)</name>
        <dbReference type="ChEBI" id="CHEBI:29105"/>
    </ligand>
</feature>
<comment type="similarity">
    <text evidence="18">Belongs to the thioester dehydratase family. FabZ subfamily.</text>
</comment>
<keyword evidence="11 17" id="KW-0443">Lipid metabolism</keyword>
<evidence type="ECO:0000256" key="18">
    <source>
        <dbReference type="HAMAP-Rule" id="MF_00406"/>
    </source>
</evidence>
<dbReference type="GO" id="GO:0006633">
    <property type="term" value="P:fatty acid biosynthetic process"/>
    <property type="evidence" value="ECO:0007669"/>
    <property type="project" value="UniProtKB-UniRule"/>
</dbReference>
<dbReference type="EC" id="3.5.1.108" evidence="17"/>
<evidence type="ECO:0000256" key="4">
    <source>
        <dbReference type="ARBA" id="ARBA00005002"/>
    </source>
</evidence>
<evidence type="ECO:0000256" key="2">
    <source>
        <dbReference type="ARBA" id="ARBA00002923"/>
    </source>
</evidence>
<keyword evidence="5 18" id="KW-0963">Cytoplasm</keyword>
<comment type="caution">
    <text evidence="19">The sequence shown here is derived from an EMBL/GenBank/DDBJ whole genome shotgun (WGS) entry which is preliminary data.</text>
</comment>
<evidence type="ECO:0000256" key="9">
    <source>
        <dbReference type="ARBA" id="ARBA00022801"/>
    </source>
</evidence>
<feature type="binding site" evidence="17">
    <location>
        <position position="261"/>
    </location>
    <ligand>
        <name>Zn(2+)</name>
        <dbReference type="ChEBI" id="CHEBI:29105"/>
    </ligand>
</feature>
<dbReference type="EMBL" id="DVLY01000015">
    <property type="protein sequence ID" value="HIT97338.1"/>
    <property type="molecule type" value="Genomic_DNA"/>
</dbReference>
<dbReference type="NCBIfam" id="NF000582">
    <property type="entry name" value="PRK00006.1"/>
    <property type="match status" value="1"/>
</dbReference>
<sequence length="466" mass="51307">MSQKQKTLAAQATLSGIGLHTGKKVTMTLLPAAPGTGLIFVRKDLEGAPVVEADASLVSQTSRGTVLEKKGVKIHTTEHILAALWGADLDNVIIELDGPEPPIMDGSARYFMEAIAQAGVVEQDADRVYYEIDEIITYHDPETGSELIAMPSEHPAMQVMVDFGSRVLNTQNASWNENTDFATEIAPCRTFCFLDEIEGMIKAGLIKGGDLSNAIVYVDKKISDDTLAHLKELFHREDITVNADGVLDNLSLLYPNEAARHKLLDLAGDLALVGRRLRGRIIATKPGHAANTQFARKLAQTIHAQERNPMPKIDLNREPLMDINAIIRVLPHRPPFLLVDKILELSEEHVVGLKNVTMNEPFFVGHFPGAPVMPGVLQIEAMAQCGGILALNAVDDPENYLTYFMKIDNAKFKYQVHPGDTLIFSLKLKEPIRRGICHMEGRAFVGNRLVCEADLMALITRKDKAK</sequence>
<dbReference type="EC" id="4.2.1.59" evidence="18"/>
<dbReference type="HAMAP" id="MF_00388">
    <property type="entry name" value="LpxC"/>
    <property type="match status" value="1"/>
</dbReference>
<name>A0A9D1KSV8_9FLAO</name>
<dbReference type="NCBIfam" id="TIGR00325">
    <property type="entry name" value="lpxC"/>
    <property type="match status" value="1"/>
</dbReference>
<dbReference type="SUPFAM" id="SSF54637">
    <property type="entry name" value="Thioesterase/thiol ester dehydrase-isomerase"/>
    <property type="match status" value="1"/>
</dbReference>
<feature type="binding site" evidence="17">
    <location>
        <position position="265"/>
    </location>
    <ligand>
        <name>Zn(2+)</name>
        <dbReference type="ChEBI" id="CHEBI:29105"/>
    </ligand>
</feature>
<evidence type="ECO:0000256" key="15">
    <source>
        <dbReference type="ARBA" id="ARBA00061221"/>
    </source>
</evidence>
<evidence type="ECO:0000256" key="1">
    <source>
        <dbReference type="ARBA" id="ARBA00001947"/>
    </source>
</evidence>
<dbReference type="InterPro" id="IPR015870">
    <property type="entry name" value="UDP-acyl_N-AcGlcN_deAcase_N"/>
</dbReference>
<dbReference type="InterPro" id="IPR013114">
    <property type="entry name" value="FabA_FabZ"/>
</dbReference>
<dbReference type="InterPro" id="IPR029069">
    <property type="entry name" value="HotDog_dom_sf"/>
</dbReference>
<dbReference type="GO" id="GO:0019171">
    <property type="term" value="F:(3R)-hydroxyacyl-[acyl-carrier-protein] dehydratase activity"/>
    <property type="evidence" value="ECO:0007669"/>
    <property type="project" value="UniProtKB-EC"/>
</dbReference>
<evidence type="ECO:0000256" key="11">
    <source>
        <dbReference type="ARBA" id="ARBA00023098"/>
    </source>
</evidence>
<dbReference type="InterPro" id="IPR010084">
    <property type="entry name" value="FabZ"/>
</dbReference>
<organism evidence="19 20">
    <name type="scientific">Candidatus Merdimorpha stercoravium</name>
    <dbReference type="NCBI Taxonomy" id="2840863"/>
    <lineage>
        <taxon>Bacteria</taxon>
        <taxon>Pseudomonadati</taxon>
        <taxon>Bacteroidota</taxon>
        <taxon>Flavobacteriia</taxon>
        <taxon>Flavobacteriales</taxon>
        <taxon>Candidatus Merdimorpha</taxon>
    </lineage>
</organism>
<reference evidence="19" key="2">
    <citation type="journal article" date="2021" name="PeerJ">
        <title>Extensive microbial diversity within the chicken gut microbiome revealed by metagenomics and culture.</title>
        <authorList>
            <person name="Gilroy R."/>
            <person name="Ravi A."/>
            <person name="Getino M."/>
            <person name="Pursley I."/>
            <person name="Horton D.L."/>
            <person name="Alikhan N.F."/>
            <person name="Baker D."/>
            <person name="Gharbi K."/>
            <person name="Hall N."/>
            <person name="Watson M."/>
            <person name="Adriaenssens E.M."/>
            <person name="Foster-Nyarko E."/>
            <person name="Jarju S."/>
            <person name="Secka A."/>
            <person name="Antonio M."/>
            <person name="Oren A."/>
            <person name="Chaudhuri R.R."/>
            <person name="La Ragione R."/>
            <person name="Hildebrand F."/>
            <person name="Pallen M.J."/>
        </authorList>
    </citation>
    <scope>NUCLEOTIDE SEQUENCE</scope>
    <source>
        <strain evidence="19">1383</strain>
    </source>
</reference>
<evidence type="ECO:0000313" key="20">
    <source>
        <dbReference type="Proteomes" id="UP000824161"/>
    </source>
</evidence>
<dbReference type="GO" id="GO:0046872">
    <property type="term" value="F:metal ion binding"/>
    <property type="evidence" value="ECO:0007669"/>
    <property type="project" value="UniProtKB-KW"/>
</dbReference>
<evidence type="ECO:0000256" key="17">
    <source>
        <dbReference type="HAMAP-Rule" id="MF_00388"/>
    </source>
</evidence>
<dbReference type="InterPro" id="IPR011334">
    <property type="entry name" value="UDP-acyl_GlcNac_deAcase_C"/>
</dbReference>
<dbReference type="HAMAP" id="MF_00406">
    <property type="entry name" value="FabZ"/>
    <property type="match status" value="1"/>
</dbReference>
<evidence type="ECO:0000256" key="6">
    <source>
        <dbReference type="ARBA" id="ARBA00022516"/>
    </source>
</evidence>
<reference evidence="19" key="1">
    <citation type="submission" date="2020-10" db="EMBL/GenBank/DDBJ databases">
        <authorList>
            <person name="Gilroy R."/>
        </authorList>
    </citation>
    <scope>NUCLEOTIDE SEQUENCE</scope>
    <source>
        <strain evidence="19">1383</strain>
    </source>
</reference>
<dbReference type="CDD" id="cd01288">
    <property type="entry name" value="FabZ"/>
    <property type="match status" value="1"/>
</dbReference>
<evidence type="ECO:0000256" key="3">
    <source>
        <dbReference type="ARBA" id="ARBA00004496"/>
    </source>
</evidence>
<evidence type="ECO:0000256" key="7">
    <source>
        <dbReference type="ARBA" id="ARBA00022556"/>
    </source>
</evidence>
<evidence type="ECO:0000256" key="12">
    <source>
        <dbReference type="ARBA" id="ARBA00023239"/>
    </source>
</evidence>
<dbReference type="GO" id="GO:0005737">
    <property type="term" value="C:cytoplasm"/>
    <property type="evidence" value="ECO:0007669"/>
    <property type="project" value="UniProtKB-SubCell"/>
</dbReference>
<dbReference type="Pfam" id="PF07977">
    <property type="entry name" value="FabA"/>
    <property type="match status" value="1"/>
</dbReference>
<dbReference type="Gene3D" id="3.30.230.20">
    <property type="entry name" value="lpxc deacetylase, domain 1"/>
    <property type="match status" value="1"/>
</dbReference>
<comment type="cofactor">
    <cofactor evidence="1 17">
        <name>Zn(2+)</name>
        <dbReference type="ChEBI" id="CHEBI:29105"/>
    </cofactor>
</comment>
<dbReference type="Gene3D" id="3.10.129.10">
    <property type="entry name" value="Hotdog Thioesterase"/>
    <property type="match status" value="1"/>
</dbReference>
<evidence type="ECO:0000256" key="13">
    <source>
        <dbReference type="ARBA" id="ARBA00024535"/>
    </source>
</evidence>
<evidence type="ECO:0000313" key="19">
    <source>
        <dbReference type="EMBL" id="HIT97338.1"/>
    </source>
</evidence>
<dbReference type="Gene3D" id="3.30.1700.10">
    <property type="entry name" value="lpxc deacetylase, domain 2"/>
    <property type="match status" value="1"/>
</dbReference>
<keyword evidence="7 17" id="KW-0441">Lipid A biosynthesis</keyword>
<gene>
    <name evidence="17" type="primary">lpxC</name>
    <name evidence="18" type="synonym">fabZ</name>
    <name evidence="19" type="ORF">IAC44_00710</name>
</gene>
<dbReference type="PANTHER" id="PTHR33694:SF1">
    <property type="entry name" value="UDP-3-O-ACYL-N-ACETYLGLUCOSAMINE DEACETYLASE 1, MITOCHONDRIAL-RELATED"/>
    <property type="match status" value="1"/>
</dbReference>
<comment type="similarity">
    <text evidence="15">In the N-terminal section; belongs to the LpxC family.</text>
</comment>